<name>A0AA86NB07_9EUKA</name>
<dbReference type="Proteomes" id="UP001642409">
    <property type="component" value="Unassembled WGS sequence"/>
</dbReference>
<evidence type="ECO:0000313" key="1">
    <source>
        <dbReference type="EMBL" id="CAI9915886.1"/>
    </source>
</evidence>
<dbReference type="EMBL" id="CAXDID020000316">
    <property type="protein sequence ID" value="CAL6075820.1"/>
    <property type="molecule type" value="Genomic_DNA"/>
</dbReference>
<sequence length="131" mass="15394">MNNSSISLQDTELITKLNVGNKLIKHKTEQKLVNELKNKIRDNTLCINEKCINEIDELQNIEFINNFEIDELVFICCNNLIPKLNNNQIVKLELYKCGIKYLNELILPNLQILVINEEIKVQKSNYTIEFW</sequence>
<accession>A0AA86NB07</accession>
<dbReference type="AlphaFoldDB" id="A0AA86NB07"/>
<reference evidence="1" key="1">
    <citation type="submission" date="2023-06" db="EMBL/GenBank/DDBJ databases">
        <authorList>
            <person name="Kurt Z."/>
        </authorList>
    </citation>
    <scope>NUCLEOTIDE SEQUENCE</scope>
</reference>
<proteinExistence type="predicted"/>
<dbReference type="EMBL" id="CATOUU010000082">
    <property type="protein sequence ID" value="CAI9915886.1"/>
    <property type="molecule type" value="Genomic_DNA"/>
</dbReference>
<organism evidence="1">
    <name type="scientific">Hexamita inflata</name>
    <dbReference type="NCBI Taxonomy" id="28002"/>
    <lineage>
        <taxon>Eukaryota</taxon>
        <taxon>Metamonada</taxon>
        <taxon>Diplomonadida</taxon>
        <taxon>Hexamitidae</taxon>
        <taxon>Hexamitinae</taxon>
        <taxon>Hexamita</taxon>
    </lineage>
</organism>
<evidence type="ECO:0000313" key="3">
    <source>
        <dbReference type="Proteomes" id="UP001642409"/>
    </source>
</evidence>
<comment type="caution">
    <text evidence="1">The sequence shown here is derived from an EMBL/GenBank/DDBJ whole genome shotgun (WGS) entry which is preliminary data.</text>
</comment>
<evidence type="ECO:0000313" key="2">
    <source>
        <dbReference type="EMBL" id="CAL6075820.1"/>
    </source>
</evidence>
<keyword evidence="3" id="KW-1185">Reference proteome</keyword>
<protein>
    <submittedName>
        <fullName evidence="2">Hypothetical_protein</fullName>
    </submittedName>
</protein>
<gene>
    <name evidence="1" type="ORF">HINF_LOCUS3531</name>
    <name evidence="2" type="ORF">HINF_LOCUS57392</name>
</gene>
<reference evidence="2 3" key="2">
    <citation type="submission" date="2024-07" db="EMBL/GenBank/DDBJ databases">
        <authorList>
            <person name="Akdeniz Z."/>
        </authorList>
    </citation>
    <scope>NUCLEOTIDE SEQUENCE [LARGE SCALE GENOMIC DNA]</scope>
</reference>